<dbReference type="EMBL" id="VLTO01000053">
    <property type="protein sequence ID" value="KAA0171566.1"/>
    <property type="molecule type" value="Genomic_DNA"/>
</dbReference>
<evidence type="ECO:0000256" key="6">
    <source>
        <dbReference type="ARBA" id="ARBA00022840"/>
    </source>
</evidence>
<evidence type="ECO:0000256" key="2">
    <source>
        <dbReference type="ARBA" id="ARBA00022527"/>
    </source>
</evidence>
<comment type="caution">
    <text evidence="13">The sequence shown here is derived from an EMBL/GenBank/DDBJ whole genome shotgun (WGS) entry which is preliminary data.</text>
</comment>
<dbReference type="InterPro" id="IPR011009">
    <property type="entry name" value="Kinase-like_dom_sf"/>
</dbReference>
<keyword evidence="5" id="KW-0418">Kinase</keyword>
<feature type="region of interest" description="Disordered" evidence="11">
    <location>
        <begin position="1"/>
        <end position="113"/>
    </location>
</feature>
<feature type="compositionally biased region" description="Low complexity" evidence="11">
    <location>
        <begin position="29"/>
        <end position="47"/>
    </location>
</feature>
<dbReference type="Pfam" id="PF00069">
    <property type="entry name" value="Pkinase"/>
    <property type="match status" value="1"/>
</dbReference>
<evidence type="ECO:0000313" key="13">
    <source>
        <dbReference type="EMBL" id="KAA0171566.1"/>
    </source>
</evidence>
<dbReference type="PROSITE" id="PS50011">
    <property type="entry name" value="PROTEIN_KINASE_DOM"/>
    <property type="match status" value="1"/>
</dbReference>
<dbReference type="GO" id="GO:0005524">
    <property type="term" value="F:ATP binding"/>
    <property type="evidence" value="ECO:0007669"/>
    <property type="project" value="UniProtKB-UniRule"/>
</dbReference>
<keyword evidence="4 9" id="KW-0547">Nucleotide-binding</keyword>
<comment type="catalytic activity">
    <reaction evidence="8">
        <text>L-seryl-[protein] + ATP = O-phospho-L-seryl-[protein] + ADP + H(+)</text>
        <dbReference type="Rhea" id="RHEA:17989"/>
        <dbReference type="Rhea" id="RHEA-COMP:9863"/>
        <dbReference type="Rhea" id="RHEA-COMP:11604"/>
        <dbReference type="ChEBI" id="CHEBI:15378"/>
        <dbReference type="ChEBI" id="CHEBI:29999"/>
        <dbReference type="ChEBI" id="CHEBI:30616"/>
        <dbReference type="ChEBI" id="CHEBI:83421"/>
        <dbReference type="ChEBI" id="CHEBI:456216"/>
        <dbReference type="EC" id="2.7.11.1"/>
    </reaction>
</comment>
<dbReference type="PROSITE" id="PS00108">
    <property type="entry name" value="PROTEIN_KINASE_ST"/>
    <property type="match status" value="1"/>
</dbReference>
<dbReference type="SMART" id="SM00220">
    <property type="entry name" value="S_TKc"/>
    <property type="match status" value="1"/>
</dbReference>
<organism evidence="13 14">
    <name type="scientific">Cafeteria roenbergensis</name>
    <name type="common">Marine flagellate</name>
    <dbReference type="NCBI Taxonomy" id="33653"/>
    <lineage>
        <taxon>Eukaryota</taxon>
        <taxon>Sar</taxon>
        <taxon>Stramenopiles</taxon>
        <taxon>Bigyra</taxon>
        <taxon>Opalozoa</taxon>
        <taxon>Bicosoecida</taxon>
        <taxon>Cafeteriaceae</taxon>
        <taxon>Cafeteria</taxon>
    </lineage>
</organism>
<feature type="binding site" evidence="9">
    <location>
        <position position="169"/>
    </location>
    <ligand>
        <name>ATP</name>
        <dbReference type="ChEBI" id="CHEBI:30616"/>
    </ligand>
</feature>
<evidence type="ECO:0000256" key="10">
    <source>
        <dbReference type="RuleBase" id="RU000304"/>
    </source>
</evidence>
<sequence>MSAPAASASSAAAAAAAGSSPAPAPAPAPARASLSSAPEAAPQAAASGSGGARRPPRLAQVPDTAEPPAGTPVPDPGRVVTGAEPATAPSPRAAAAAAGAADEATPSAHPSADDLASLTEAVSKDGSVRVPVSRGRLSAYAVDRPIGKGKFSTVFRARRIEDGSLVALKRIRIFDALDERSRDKCLREIGLVRRVTHRHIVAFHEAFIDEDPSQPGALTLILVFEFAQAGDLKRQLRKARERRARFDERVVWKYFAQVTAAVSCLHQQRIMHRDLKPANIFLSLDGTVKVGDLGLGRFLSEQSLEAHSKVGTPLYMAPEVLKGVGYGPPSDVWSLGCILYELAMLRSPFKEEGLSLYQLFQKIALGKFPEVSSVYSATLRRAVRPQSSASPRAIKQLCHLRHSQAVLVLGAS</sequence>
<evidence type="ECO:0000256" key="8">
    <source>
        <dbReference type="ARBA" id="ARBA00048679"/>
    </source>
</evidence>
<evidence type="ECO:0000256" key="7">
    <source>
        <dbReference type="ARBA" id="ARBA00047899"/>
    </source>
</evidence>
<dbReference type="PANTHER" id="PTHR44899">
    <property type="entry name" value="CAMK FAMILY PROTEIN KINASE"/>
    <property type="match status" value="1"/>
</dbReference>
<feature type="domain" description="Protein kinase" evidence="12">
    <location>
        <begin position="140"/>
        <end position="402"/>
    </location>
</feature>
<evidence type="ECO:0000259" key="12">
    <source>
        <dbReference type="PROSITE" id="PS50011"/>
    </source>
</evidence>
<gene>
    <name evidence="13" type="ORF">FNF27_06276</name>
</gene>
<accession>A0A5A8E1A6</accession>
<evidence type="ECO:0000256" key="1">
    <source>
        <dbReference type="ARBA" id="ARBA00012513"/>
    </source>
</evidence>
<dbReference type="PANTHER" id="PTHR44899:SF3">
    <property type="entry name" value="SERINE_THREONINE-PROTEIN KINASE NEK1"/>
    <property type="match status" value="1"/>
</dbReference>
<feature type="compositionally biased region" description="Low complexity" evidence="11">
    <location>
        <begin position="1"/>
        <end position="21"/>
    </location>
</feature>
<dbReference type="EC" id="2.7.11.1" evidence="1"/>
<dbReference type="SUPFAM" id="SSF56112">
    <property type="entry name" value="Protein kinase-like (PK-like)"/>
    <property type="match status" value="1"/>
</dbReference>
<dbReference type="Gene3D" id="1.10.510.10">
    <property type="entry name" value="Transferase(Phosphotransferase) domain 1"/>
    <property type="match status" value="1"/>
</dbReference>
<protein>
    <recommendedName>
        <fullName evidence="1">non-specific serine/threonine protein kinase</fullName>
        <ecNumber evidence="1">2.7.11.1</ecNumber>
    </recommendedName>
</protein>
<proteinExistence type="inferred from homology"/>
<evidence type="ECO:0000256" key="9">
    <source>
        <dbReference type="PROSITE-ProRule" id="PRU10141"/>
    </source>
</evidence>
<dbReference type="OrthoDB" id="248923at2759"/>
<dbReference type="GO" id="GO:0004674">
    <property type="term" value="F:protein serine/threonine kinase activity"/>
    <property type="evidence" value="ECO:0007669"/>
    <property type="project" value="UniProtKB-KW"/>
</dbReference>
<evidence type="ECO:0000313" key="14">
    <source>
        <dbReference type="Proteomes" id="UP000322899"/>
    </source>
</evidence>
<dbReference type="InterPro" id="IPR008271">
    <property type="entry name" value="Ser/Thr_kinase_AS"/>
</dbReference>
<comment type="similarity">
    <text evidence="10">Belongs to the protein kinase superfamily.</text>
</comment>
<evidence type="ECO:0000256" key="11">
    <source>
        <dbReference type="SAM" id="MobiDB-lite"/>
    </source>
</evidence>
<name>A0A5A8E1A6_CAFRO</name>
<comment type="catalytic activity">
    <reaction evidence="7">
        <text>L-threonyl-[protein] + ATP = O-phospho-L-threonyl-[protein] + ADP + H(+)</text>
        <dbReference type="Rhea" id="RHEA:46608"/>
        <dbReference type="Rhea" id="RHEA-COMP:11060"/>
        <dbReference type="Rhea" id="RHEA-COMP:11605"/>
        <dbReference type="ChEBI" id="CHEBI:15378"/>
        <dbReference type="ChEBI" id="CHEBI:30013"/>
        <dbReference type="ChEBI" id="CHEBI:30616"/>
        <dbReference type="ChEBI" id="CHEBI:61977"/>
        <dbReference type="ChEBI" id="CHEBI:456216"/>
        <dbReference type="EC" id="2.7.11.1"/>
    </reaction>
</comment>
<dbReference type="InterPro" id="IPR017441">
    <property type="entry name" value="Protein_kinase_ATP_BS"/>
</dbReference>
<keyword evidence="2 10" id="KW-0723">Serine/threonine-protein kinase</keyword>
<dbReference type="InterPro" id="IPR000719">
    <property type="entry name" value="Prot_kinase_dom"/>
</dbReference>
<evidence type="ECO:0000256" key="4">
    <source>
        <dbReference type="ARBA" id="ARBA00022741"/>
    </source>
</evidence>
<keyword evidence="6 9" id="KW-0067">ATP-binding</keyword>
<evidence type="ECO:0000256" key="3">
    <source>
        <dbReference type="ARBA" id="ARBA00022679"/>
    </source>
</evidence>
<dbReference type="AlphaFoldDB" id="A0A5A8E1A6"/>
<dbReference type="Proteomes" id="UP000322899">
    <property type="component" value="Unassembled WGS sequence"/>
</dbReference>
<reference evidence="13 14" key="1">
    <citation type="submission" date="2019-07" db="EMBL/GenBank/DDBJ databases">
        <title>Genomes of Cafeteria roenbergensis.</title>
        <authorList>
            <person name="Fischer M.G."/>
            <person name="Hackl T."/>
            <person name="Roman M."/>
        </authorList>
    </citation>
    <scope>NUCLEOTIDE SEQUENCE [LARGE SCALE GENOMIC DNA]</scope>
    <source>
        <strain evidence="13 14">E4-10P</strain>
    </source>
</reference>
<dbReference type="InterPro" id="IPR051131">
    <property type="entry name" value="NEK_Ser/Thr_kinase_NIMA"/>
</dbReference>
<feature type="compositionally biased region" description="Low complexity" evidence="11">
    <location>
        <begin position="83"/>
        <end position="108"/>
    </location>
</feature>
<evidence type="ECO:0000256" key="5">
    <source>
        <dbReference type="ARBA" id="ARBA00022777"/>
    </source>
</evidence>
<dbReference type="PROSITE" id="PS00107">
    <property type="entry name" value="PROTEIN_KINASE_ATP"/>
    <property type="match status" value="1"/>
</dbReference>
<keyword evidence="3" id="KW-0808">Transferase</keyword>